<dbReference type="STRING" id="624147.SAMN04487970_106119"/>
<protein>
    <submittedName>
        <fullName evidence="1">Uncharacterized protein</fullName>
    </submittedName>
</protein>
<dbReference type="EMBL" id="FMTT01000061">
    <property type="protein sequence ID" value="SCW83396.1"/>
    <property type="molecule type" value="Genomic_DNA"/>
</dbReference>
<gene>
    <name evidence="1" type="ORF">SAMN04487970_106119</name>
</gene>
<name>A0A1G4TPR1_9BACL</name>
<keyword evidence="2" id="KW-1185">Reference proteome</keyword>
<reference evidence="2" key="1">
    <citation type="submission" date="2016-10" db="EMBL/GenBank/DDBJ databases">
        <authorList>
            <person name="Varghese N."/>
            <person name="Submissions S."/>
        </authorList>
    </citation>
    <scope>NUCLEOTIDE SEQUENCE [LARGE SCALE GENOMIC DNA]</scope>
    <source>
        <strain evidence="2">CGMCC 1.8946</strain>
    </source>
</reference>
<dbReference type="Proteomes" id="UP000198601">
    <property type="component" value="Unassembled WGS sequence"/>
</dbReference>
<evidence type="ECO:0000313" key="1">
    <source>
        <dbReference type="EMBL" id="SCW83396.1"/>
    </source>
</evidence>
<organism evidence="1 2">
    <name type="scientific">Paenibacillus tianmuensis</name>
    <dbReference type="NCBI Taxonomy" id="624147"/>
    <lineage>
        <taxon>Bacteria</taxon>
        <taxon>Bacillati</taxon>
        <taxon>Bacillota</taxon>
        <taxon>Bacilli</taxon>
        <taxon>Bacillales</taxon>
        <taxon>Paenibacillaceae</taxon>
        <taxon>Paenibacillus</taxon>
    </lineage>
</organism>
<evidence type="ECO:0000313" key="2">
    <source>
        <dbReference type="Proteomes" id="UP000198601"/>
    </source>
</evidence>
<proteinExistence type="predicted"/>
<dbReference type="AlphaFoldDB" id="A0A1G4TPR1"/>
<sequence>MDGQGMADNGSPLFNLIGGEVTMGKNDDAPKRNKPKILTKYEQFVVPRLKDIPVWVREGLTDEELAKRLNIHIWTLGDYRRKHPKFAEALERPTLWETHVYPRLAEIQQWFQEGMNAEDIIVKLGIGKTTWYEYIDKHPMLAELVKWSRSVTISRVENSLLKTAMGYEYEEIKTIVEEEKNGKKRTRIEKVKRHQPPNPTAMIFYLKNRAPNEWNDRREIVVDTKALEQQRKQLFLDMIEAVVIEAEGELLEESVTVEDGFEEPNEDAQ</sequence>
<accession>A0A1G4TPR1</accession>